<comment type="caution">
    <text evidence="1">The sequence shown here is derived from an EMBL/GenBank/DDBJ whole genome shotgun (WGS) entry which is preliminary data.</text>
</comment>
<accession>A0A9X8N5M8</accession>
<sequence length="74" mass="8151">MSLYRVTLQFTGDADAPQVTGEWSREATARKTFRSWIGLYGSVQSSTIRLVEEEDDGSNIILDTWPTPVSQGAG</sequence>
<dbReference type="EMBL" id="FRBK01000019">
    <property type="protein sequence ID" value="SHN08650.1"/>
    <property type="molecule type" value="Genomic_DNA"/>
</dbReference>
<dbReference type="AlphaFoldDB" id="A0A9X8N5M8"/>
<gene>
    <name evidence="1" type="ORF">SAMN05216268_11995</name>
</gene>
<protein>
    <submittedName>
        <fullName evidence="1">Uncharacterized protein</fullName>
    </submittedName>
</protein>
<organism evidence="1 2">
    <name type="scientific">Streptomyces yunnanensis</name>
    <dbReference type="NCBI Taxonomy" id="156453"/>
    <lineage>
        <taxon>Bacteria</taxon>
        <taxon>Bacillati</taxon>
        <taxon>Actinomycetota</taxon>
        <taxon>Actinomycetes</taxon>
        <taxon>Kitasatosporales</taxon>
        <taxon>Streptomycetaceae</taxon>
        <taxon>Streptomyces</taxon>
    </lineage>
</organism>
<name>A0A9X8N5M8_9ACTN</name>
<evidence type="ECO:0000313" key="1">
    <source>
        <dbReference type="EMBL" id="SHN08650.1"/>
    </source>
</evidence>
<dbReference type="Proteomes" id="UP000184388">
    <property type="component" value="Unassembled WGS sequence"/>
</dbReference>
<evidence type="ECO:0000313" key="2">
    <source>
        <dbReference type="Proteomes" id="UP000184388"/>
    </source>
</evidence>
<reference evidence="2" key="1">
    <citation type="submission" date="2016-11" db="EMBL/GenBank/DDBJ databases">
        <authorList>
            <person name="Jaros S."/>
            <person name="Januszkiewicz K."/>
            <person name="Wedrychowicz H."/>
        </authorList>
    </citation>
    <scope>NUCLEOTIDE SEQUENCE [LARGE SCALE GENOMIC DNA]</scope>
    <source>
        <strain evidence="2">CGMCC 4.3555</strain>
    </source>
</reference>
<proteinExistence type="predicted"/>